<dbReference type="GO" id="GO:0020037">
    <property type="term" value="F:heme binding"/>
    <property type="evidence" value="ECO:0007669"/>
    <property type="project" value="InterPro"/>
</dbReference>
<keyword evidence="1" id="KW-0813">Transport</keyword>
<keyword evidence="2" id="KW-0349">Heme</keyword>
<evidence type="ECO:0000256" key="2">
    <source>
        <dbReference type="ARBA" id="ARBA00022617"/>
    </source>
</evidence>
<keyword evidence="4" id="KW-0408">Iron</keyword>
<dbReference type="InterPro" id="IPR012292">
    <property type="entry name" value="Globin/Proto"/>
</dbReference>
<evidence type="ECO:0000256" key="1">
    <source>
        <dbReference type="ARBA" id="ARBA00022448"/>
    </source>
</evidence>
<proteinExistence type="predicted"/>
<dbReference type="InterPro" id="IPR001486">
    <property type="entry name" value="Hemoglobin_trunc"/>
</dbReference>
<accession>A0A2S7KB34</accession>
<name>A0A2S7KB34_9PROT</name>
<dbReference type="OrthoDB" id="25954at2"/>
<dbReference type="Pfam" id="PF01152">
    <property type="entry name" value="Bac_globin"/>
    <property type="match status" value="1"/>
</dbReference>
<dbReference type="SUPFAM" id="SSF46458">
    <property type="entry name" value="Globin-like"/>
    <property type="match status" value="1"/>
</dbReference>
<dbReference type="RefSeq" id="WP_104828379.1">
    <property type="nucleotide sequence ID" value="NZ_PJCH01000001.1"/>
</dbReference>
<organism evidence="5 6">
    <name type="scientific">Hyphococcus luteus</name>
    <dbReference type="NCBI Taxonomy" id="2058213"/>
    <lineage>
        <taxon>Bacteria</taxon>
        <taxon>Pseudomonadati</taxon>
        <taxon>Pseudomonadota</taxon>
        <taxon>Alphaproteobacteria</taxon>
        <taxon>Parvularculales</taxon>
        <taxon>Parvularculaceae</taxon>
        <taxon>Hyphococcus</taxon>
    </lineage>
</organism>
<reference evidence="5 6" key="1">
    <citation type="submission" date="2017-12" db="EMBL/GenBank/DDBJ databases">
        <authorList>
            <person name="Hurst M.R.H."/>
        </authorList>
    </citation>
    <scope>NUCLEOTIDE SEQUENCE [LARGE SCALE GENOMIC DNA]</scope>
    <source>
        <strain evidence="5 6">SY-3-19</strain>
    </source>
</reference>
<dbReference type="InterPro" id="IPR009050">
    <property type="entry name" value="Globin-like_sf"/>
</dbReference>
<dbReference type="GO" id="GO:0019825">
    <property type="term" value="F:oxygen binding"/>
    <property type="evidence" value="ECO:0007669"/>
    <property type="project" value="InterPro"/>
</dbReference>
<dbReference type="Proteomes" id="UP000239504">
    <property type="component" value="Unassembled WGS sequence"/>
</dbReference>
<gene>
    <name evidence="5" type="ORF">CW354_02115</name>
</gene>
<dbReference type="GO" id="GO:0046872">
    <property type="term" value="F:metal ion binding"/>
    <property type="evidence" value="ECO:0007669"/>
    <property type="project" value="UniProtKB-KW"/>
</dbReference>
<dbReference type="CDD" id="cd08916">
    <property type="entry name" value="TrHb3_P"/>
    <property type="match status" value="1"/>
</dbReference>
<evidence type="ECO:0000256" key="3">
    <source>
        <dbReference type="ARBA" id="ARBA00022723"/>
    </source>
</evidence>
<comment type="caution">
    <text evidence="5">The sequence shown here is derived from an EMBL/GenBank/DDBJ whole genome shotgun (WGS) entry which is preliminary data.</text>
</comment>
<protein>
    <submittedName>
        <fullName evidence="5">Preprotein translocase subunit TatC</fullName>
    </submittedName>
</protein>
<dbReference type="AlphaFoldDB" id="A0A2S7KB34"/>
<evidence type="ECO:0000313" key="5">
    <source>
        <dbReference type="EMBL" id="PQA89677.1"/>
    </source>
</evidence>
<keyword evidence="3" id="KW-0479">Metal-binding</keyword>
<dbReference type="Gene3D" id="1.10.490.10">
    <property type="entry name" value="Globins"/>
    <property type="match status" value="1"/>
</dbReference>
<dbReference type="EMBL" id="PJCH01000001">
    <property type="protein sequence ID" value="PQA89677.1"/>
    <property type="molecule type" value="Genomic_DNA"/>
</dbReference>
<evidence type="ECO:0000256" key="4">
    <source>
        <dbReference type="ARBA" id="ARBA00023004"/>
    </source>
</evidence>
<keyword evidence="6" id="KW-1185">Reference proteome</keyword>
<sequence length="164" mass="18744">MAKSEDEGGVSQTERRTRIAADIVENTGIDEELIRKLVHEFYARVREDDILAPIFDHHISDWTSHLEKMCAFWSSVALMTGRYHGRPMEKHLPLPVDARHFDRWLALFEETAKQECSPAAAEHFIERARRIAESLEMGIASNSGVLLRKGERYVRGKATPKTAE</sequence>
<evidence type="ECO:0000313" key="6">
    <source>
        <dbReference type="Proteomes" id="UP000239504"/>
    </source>
</evidence>